<feature type="region of interest" description="Disordered" evidence="1">
    <location>
        <begin position="273"/>
        <end position="300"/>
    </location>
</feature>
<proteinExistence type="predicted"/>
<evidence type="ECO:0000259" key="2">
    <source>
        <dbReference type="Pfam" id="PF05347"/>
    </source>
</evidence>
<dbReference type="Pfam" id="PF05347">
    <property type="entry name" value="Complex1_LYR"/>
    <property type="match status" value="1"/>
</dbReference>
<dbReference type="OrthoDB" id="6508832at2759"/>
<evidence type="ECO:0000313" key="3">
    <source>
        <dbReference type="EMBL" id="PYH42128.1"/>
    </source>
</evidence>
<dbReference type="AlphaFoldDB" id="A0A318ZPT5"/>
<accession>A0A318ZPT5</accession>
<dbReference type="CDD" id="cd20273">
    <property type="entry name" value="Complex1_LYR_unchar"/>
    <property type="match status" value="1"/>
</dbReference>
<dbReference type="STRING" id="1450539.A0A318ZPT5"/>
<dbReference type="Proteomes" id="UP000248349">
    <property type="component" value="Unassembled WGS sequence"/>
</dbReference>
<reference evidence="3 4" key="1">
    <citation type="submission" date="2016-12" db="EMBL/GenBank/DDBJ databases">
        <title>The genomes of Aspergillus section Nigri reveals drivers in fungal speciation.</title>
        <authorList>
            <consortium name="DOE Joint Genome Institute"/>
            <person name="Vesth T.C."/>
            <person name="Nybo J."/>
            <person name="Theobald S."/>
            <person name="Brandl J."/>
            <person name="Frisvad J.C."/>
            <person name="Nielsen K.F."/>
            <person name="Lyhne E.K."/>
            <person name="Kogle M.E."/>
            <person name="Kuo A."/>
            <person name="Riley R."/>
            <person name="Clum A."/>
            <person name="Nolan M."/>
            <person name="Lipzen A."/>
            <person name="Salamov A."/>
            <person name="Henrissat B."/>
            <person name="Wiebenga A."/>
            <person name="De Vries R.P."/>
            <person name="Grigoriev I.V."/>
            <person name="Mortensen U.H."/>
            <person name="Andersen M.R."/>
            <person name="Baker S.E."/>
        </authorList>
    </citation>
    <scope>NUCLEOTIDE SEQUENCE [LARGE SCALE GENOMIC DNA]</scope>
    <source>
        <strain evidence="3 4">JOP 1030-1</strain>
    </source>
</reference>
<keyword evidence="4" id="KW-1185">Reference proteome</keyword>
<evidence type="ECO:0000313" key="4">
    <source>
        <dbReference type="Proteomes" id="UP000248349"/>
    </source>
</evidence>
<gene>
    <name evidence="3" type="ORF">BP01DRAFT_359747</name>
</gene>
<dbReference type="InterPro" id="IPR008011">
    <property type="entry name" value="Complex1_LYR_dom"/>
</dbReference>
<dbReference type="InterPro" id="IPR046896">
    <property type="entry name" value="Cup1-like_N"/>
</dbReference>
<evidence type="ECO:0000256" key="1">
    <source>
        <dbReference type="SAM" id="MobiDB-lite"/>
    </source>
</evidence>
<dbReference type="EMBL" id="KZ821255">
    <property type="protein sequence ID" value="PYH42128.1"/>
    <property type="molecule type" value="Genomic_DNA"/>
</dbReference>
<sequence>MHKLVVPHKCSTHRFTTLALYRALLRQCAKLPEDLPERNAPKDHIQLRFHRYKKLQSPSQVAHTLKAGYDALDLLHAISQGNHEKTEYLRTLLSETTLNRERKSAVQRELARLKPVKPPSTLDLRKQANKEFQRKTAVRHPDAESVLARPRPVVNGIRRVPKLVSARGIPMLRFKKPQPAIVGRVIRAKHRKRDKSLLERDFLMQEILWAKDEDQWDHLTGQAEAGCVPWRHAFDLSLSKNKERIAEMDQKDHDLTVAMWNIVLKERKLAAKEAQERADKASASQEESSDENKNRGGSAI</sequence>
<dbReference type="GeneID" id="37076986"/>
<feature type="domain" description="Complex 1 LYR protein" evidence="2">
    <location>
        <begin position="17"/>
        <end position="73"/>
    </location>
</feature>
<name>A0A318ZPT5_9EURO</name>
<dbReference type="RefSeq" id="XP_025428110.1">
    <property type="nucleotide sequence ID" value="XM_025575758.1"/>
</dbReference>
<organism evidence="3 4">
    <name type="scientific">Aspergillus saccharolyticus JOP 1030-1</name>
    <dbReference type="NCBI Taxonomy" id="1450539"/>
    <lineage>
        <taxon>Eukaryota</taxon>
        <taxon>Fungi</taxon>
        <taxon>Dikarya</taxon>
        <taxon>Ascomycota</taxon>
        <taxon>Pezizomycotina</taxon>
        <taxon>Eurotiomycetes</taxon>
        <taxon>Eurotiomycetidae</taxon>
        <taxon>Eurotiales</taxon>
        <taxon>Aspergillaceae</taxon>
        <taxon>Aspergillus</taxon>
        <taxon>Aspergillus subgen. Circumdati</taxon>
    </lineage>
</organism>
<protein>
    <recommendedName>
        <fullName evidence="2">Complex 1 LYR protein domain-containing protein</fullName>
    </recommendedName>
</protein>